<dbReference type="Pfam" id="PF02852">
    <property type="entry name" value="Pyr_redox_dim"/>
    <property type="match status" value="1"/>
</dbReference>
<dbReference type="Proteomes" id="UP001501734">
    <property type="component" value="Unassembled WGS sequence"/>
</dbReference>
<keyword evidence="5" id="KW-0560">Oxidoreductase</keyword>
<protein>
    <submittedName>
        <fullName evidence="9">FAD-dependent oxidoreductase</fullName>
    </submittedName>
</protein>
<comment type="cofactor">
    <cofactor evidence="1">
        <name>FAD</name>
        <dbReference type="ChEBI" id="CHEBI:57692"/>
    </cofactor>
</comment>
<dbReference type="InterPro" id="IPR023753">
    <property type="entry name" value="FAD/NAD-binding_dom"/>
</dbReference>
<evidence type="ECO:0000256" key="3">
    <source>
        <dbReference type="ARBA" id="ARBA00022630"/>
    </source>
</evidence>
<dbReference type="InterPro" id="IPR016156">
    <property type="entry name" value="FAD/NAD-linked_Rdtase_dimer_sf"/>
</dbReference>
<gene>
    <name evidence="9" type="ORF">GCM10022410_11970</name>
</gene>
<reference evidence="10" key="1">
    <citation type="journal article" date="2019" name="Int. J. Syst. Evol. Microbiol.">
        <title>The Global Catalogue of Microorganisms (GCM) 10K type strain sequencing project: providing services to taxonomists for standard genome sequencing and annotation.</title>
        <authorList>
            <consortium name="The Broad Institute Genomics Platform"/>
            <consortium name="The Broad Institute Genome Sequencing Center for Infectious Disease"/>
            <person name="Wu L."/>
            <person name="Ma J."/>
        </authorList>
    </citation>
    <scope>NUCLEOTIDE SEQUENCE [LARGE SCALE GENOMIC DNA]</scope>
    <source>
        <strain evidence="10">JCM 17250</strain>
    </source>
</reference>
<dbReference type="InterPro" id="IPR004099">
    <property type="entry name" value="Pyr_nucl-diS_OxRdtase_dimer"/>
</dbReference>
<evidence type="ECO:0000256" key="6">
    <source>
        <dbReference type="ARBA" id="ARBA00023284"/>
    </source>
</evidence>
<proteinExistence type="inferred from homology"/>
<keyword evidence="3" id="KW-0285">Flavoprotein</keyword>
<feature type="domain" description="Pyridine nucleotide-disulphide oxidoreductase dimerisation" evidence="7">
    <location>
        <begin position="328"/>
        <end position="429"/>
    </location>
</feature>
<dbReference type="InterPro" id="IPR036188">
    <property type="entry name" value="FAD/NAD-bd_sf"/>
</dbReference>
<dbReference type="InterPro" id="IPR050260">
    <property type="entry name" value="FAD-bd_OxRdtase"/>
</dbReference>
<keyword evidence="4" id="KW-0274">FAD</keyword>
<evidence type="ECO:0000313" key="9">
    <source>
        <dbReference type="EMBL" id="GAA4067443.1"/>
    </source>
</evidence>
<evidence type="ECO:0000259" key="7">
    <source>
        <dbReference type="Pfam" id="PF02852"/>
    </source>
</evidence>
<dbReference type="SUPFAM" id="SSF51905">
    <property type="entry name" value="FAD/NAD(P)-binding domain"/>
    <property type="match status" value="1"/>
</dbReference>
<sequence>MKYVIIGGVAAGMSAAMEIYRTDDSAEITVLERGEDYSYGQCGLPYVVNEVIPSIDDVISRTAEEFREKYQIDTKTNTTVTGVDSDKQIVTAINTETNQTFNVEYDRLLIATGSDPVKPDWDGIDLAGIHSLKTMTDTNALMADLTTDVKQVSIIGGGYIGLEMAEAFHTRGLDVRLIQREDQLAEIFDPDMAEHIQTEAEKQGIDVVLSETVESFSGSGRVNRVVTDKNEYETDLVLLAIGVSPNTGFLKDLGLHMLGNGAIIVNPYMETSIANIYAAGDCASHYHRIKRVDDYVPLGTTSNKQGRIAGANMAGNRMAFNGVVGTSIVKFFDLTLGRAGLSEKEAQVLNLPYHVLVSEARSHASYYPDHETLQLKMVYHTKTNVVLGGQVIGKKGVDKRIDVLATALYGNLTLTQLLDLDLSYAPPYNGVWDPLQQLARKSGLA</sequence>
<dbReference type="Pfam" id="PF07992">
    <property type="entry name" value="Pyr_redox_2"/>
    <property type="match status" value="1"/>
</dbReference>
<keyword evidence="10" id="KW-1185">Reference proteome</keyword>
<comment type="similarity">
    <text evidence="2">Belongs to the class-III pyridine nucleotide-disulfide oxidoreductase family.</text>
</comment>
<dbReference type="PRINTS" id="PR00368">
    <property type="entry name" value="FADPNR"/>
</dbReference>
<evidence type="ECO:0000256" key="1">
    <source>
        <dbReference type="ARBA" id="ARBA00001974"/>
    </source>
</evidence>
<accession>A0ABP7VHP8</accession>
<evidence type="ECO:0000256" key="4">
    <source>
        <dbReference type="ARBA" id="ARBA00022827"/>
    </source>
</evidence>
<dbReference type="PRINTS" id="PR00411">
    <property type="entry name" value="PNDRDTASEI"/>
</dbReference>
<dbReference type="EMBL" id="BAABDL010000065">
    <property type="protein sequence ID" value="GAA4067443.1"/>
    <property type="molecule type" value="Genomic_DNA"/>
</dbReference>
<dbReference type="PANTHER" id="PTHR43429">
    <property type="entry name" value="PYRIDINE NUCLEOTIDE-DISULFIDE OXIDOREDUCTASE DOMAIN-CONTAINING"/>
    <property type="match status" value="1"/>
</dbReference>
<organism evidence="9 10">
    <name type="scientific">Amphibacillus indicireducens</name>
    <dbReference type="NCBI Taxonomy" id="1076330"/>
    <lineage>
        <taxon>Bacteria</taxon>
        <taxon>Bacillati</taxon>
        <taxon>Bacillota</taxon>
        <taxon>Bacilli</taxon>
        <taxon>Bacillales</taxon>
        <taxon>Bacillaceae</taxon>
        <taxon>Amphibacillus</taxon>
    </lineage>
</organism>
<dbReference type="PANTHER" id="PTHR43429:SF1">
    <property type="entry name" value="NAD(P)H SULFUR OXIDOREDUCTASE (COA-DEPENDENT)"/>
    <property type="match status" value="1"/>
</dbReference>
<dbReference type="RefSeq" id="WP_344911320.1">
    <property type="nucleotide sequence ID" value="NZ_BAABDL010000065.1"/>
</dbReference>
<evidence type="ECO:0000259" key="8">
    <source>
        <dbReference type="Pfam" id="PF07992"/>
    </source>
</evidence>
<evidence type="ECO:0000256" key="2">
    <source>
        <dbReference type="ARBA" id="ARBA00009130"/>
    </source>
</evidence>
<feature type="domain" description="FAD/NAD(P)-binding" evidence="8">
    <location>
        <begin position="1"/>
        <end position="290"/>
    </location>
</feature>
<keyword evidence="6" id="KW-0676">Redox-active center</keyword>
<name>A0ABP7VHP8_9BACI</name>
<comment type="caution">
    <text evidence="9">The sequence shown here is derived from an EMBL/GenBank/DDBJ whole genome shotgun (WGS) entry which is preliminary data.</text>
</comment>
<dbReference type="SUPFAM" id="SSF55424">
    <property type="entry name" value="FAD/NAD-linked reductases, dimerisation (C-terminal) domain"/>
    <property type="match status" value="1"/>
</dbReference>
<evidence type="ECO:0000256" key="5">
    <source>
        <dbReference type="ARBA" id="ARBA00023002"/>
    </source>
</evidence>
<dbReference type="NCBIfam" id="NF007123">
    <property type="entry name" value="PRK09564.1"/>
    <property type="match status" value="1"/>
</dbReference>
<dbReference type="Gene3D" id="3.50.50.60">
    <property type="entry name" value="FAD/NAD(P)-binding domain"/>
    <property type="match status" value="2"/>
</dbReference>
<evidence type="ECO:0000313" key="10">
    <source>
        <dbReference type="Proteomes" id="UP001501734"/>
    </source>
</evidence>